<evidence type="ECO:0000256" key="4">
    <source>
        <dbReference type="PROSITE-ProRule" id="PRU00335"/>
    </source>
</evidence>
<evidence type="ECO:0000256" key="1">
    <source>
        <dbReference type="ARBA" id="ARBA00023015"/>
    </source>
</evidence>
<sequence length="220" mass="24587">MTIYIVTYNLTTLIFRKPMATETTSKRPYRGTAARERRAQRRQQLIDAATEVYGHNGYRHSSVKQVCDAAGLTQRYFYESFGHSDELLIACYEQATRRLREHNMAAAEAAGGDPLARCRAMLRSYFQELKDKPNVARLLLIDIRGISPAVDRAINDALRAGIQNMTQALARPGQTFDPMLQAGIQGGFIHIALYWMATGYAQPVDAVTETALKICAALLE</sequence>
<comment type="caution">
    <text evidence="6">The sequence shown here is derived from an EMBL/GenBank/DDBJ whole genome shotgun (WGS) entry which is preliminary data.</text>
</comment>
<proteinExistence type="predicted"/>
<dbReference type="PANTHER" id="PTHR30055:SF234">
    <property type="entry name" value="HTH-TYPE TRANSCRIPTIONAL REGULATOR BETI"/>
    <property type="match status" value="1"/>
</dbReference>
<protein>
    <submittedName>
        <fullName evidence="6">TetR family transcriptional regulator</fullName>
    </submittedName>
</protein>
<keyword evidence="2 4" id="KW-0238">DNA-binding</keyword>
<reference evidence="6 7" key="1">
    <citation type="submission" date="2012-09" db="EMBL/GenBank/DDBJ databases">
        <title>Genome Sequence of alkane-degrading Bacterium Alcanivorax sp. 6-D-6.</title>
        <authorList>
            <person name="Lai Q."/>
            <person name="Shao Z."/>
        </authorList>
    </citation>
    <scope>NUCLEOTIDE SEQUENCE [LARGE SCALE GENOMIC DNA]</scope>
    <source>
        <strain evidence="6 7">6-D-6</strain>
    </source>
</reference>
<dbReference type="PANTHER" id="PTHR30055">
    <property type="entry name" value="HTH-TYPE TRANSCRIPTIONAL REGULATOR RUTR"/>
    <property type="match status" value="1"/>
</dbReference>
<dbReference type="InterPro" id="IPR050109">
    <property type="entry name" value="HTH-type_TetR-like_transc_reg"/>
</dbReference>
<name>A0ABQ6Y863_9GAMM</name>
<accession>A0ABQ6Y863</accession>
<keyword evidence="1" id="KW-0805">Transcription regulation</keyword>
<dbReference type="Gene3D" id="1.10.357.10">
    <property type="entry name" value="Tetracycline Repressor, domain 2"/>
    <property type="match status" value="1"/>
</dbReference>
<evidence type="ECO:0000259" key="5">
    <source>
        <dbReference type="PROSITE" id="PS50977"/>
    </source>
</evidence>
<dbReference type="Pfam" id="PF00440">
    <property type="entry name" value="TetR_N"/>
    <property type="match status" value="1"/>
</dbReference>
<evidence type="ECO:0000256" key="2">
    <source>
        <dbReference type="ARBA" id="ARBA00023125"/>
    </source>
</evidence>
<dbReference type="InterPro" id="IPR001647">
    <property type="entry name" value="HTH_TetR"/>
</dbReference>
<keyword evidence="3" id="KW-0804">Transcription</keyword>
<dbReference type="PROSITE" id="PS50977">
    <property type="entry name" value="HTH_TETR_2"/>
    <property type="match status" value="1"/>
</dbReference>
<gene>
    <name evidence="6" type="ORF">A6D6_02210</name>
</gene>
<feature type="domain" description="HTH tetR-type" evidence="5">
    <location>
        <begin position="39"/>
        <end position="99"/>
    </location>
</feature>
<keyword evidence="7" id="KW-1185">Reference proteome</keyword>
<organism evidence="6 7">
    <name type="scientific">Alcanivorax xiamenensis</name>
    <dbReference type="NCBI Taxonomy" id="1177156"/>
    <lineage>
        <taxon>Bacteria</taxon>
        <taxon>Pseudomonadati</taxon>
        <taxon>Pseudomonadota</taxon>
        <taxon>Gammaproteobacteria</taxon>
        <taxon>Oceanospirillales</taxon>
        <taxon>Alcanivoracaceae</taxon>
        <taxon>Alcanivorax</taxon>
    </lineage>
</organism>
<feature type="DNA-binding region" description="H-T-H motif" evidence="4">
    <location>
        <begin position="62"/>
        <end position="81"/>
    </location>
</feature>
<evidence type="ECO:0000313" key="7">
    <source>
        <dbReference type="Proteomes" id="UP000771797"/>
    </source>
</evidence>
<dbReference type="Proteomes" id="UP000771797">
    <property type="component" value="Unassembled WGS sequence"/>
</dbReference>
<dbReference type="EMBL" id="AQPF01000015">
    <property type="protein sequence ID" value="KAF0805569.1"/>
    <property type="molecule type" value="Genomic_DNA"/>
</dbReference>
<dbReference type="SUPFAM" id="SSF46689">
    <property type="entry name" value="Homeodomain-like"/>
    <property type="match status" value="1"/>
</dbReference>
<dbReference type="InterPro" id="IPR009057">
    <property type="entry name" value="Homeodomain-like_sf"/>
</dbReference>
<evidence type="ECO:0000313" key="6">
    <source>
        <dbReference type="EMBL" id="KAF0805569.1"/>
    </source>
</evidence>
<evidence type="ECO:0000256" key="3">
    <source>
        <dbReference type="ARBA" id="ARBA00023163"/>
    </source>
</evidence>